<evidence type="ECO:0000313" key="2">
    <source>
        <dbReference type="Proteomes" id="UP000183832"/>
    </source>
</evidence>
<name>A0A1J1I3M2_9DIPT</name>
<dbReference type="EMBL" id="CVRI01000040">
    <property type="protein sequence ID" value="CRK94893.1"/>
    <property type="molecule type" value="Genomic_DNA"/>
</dbReference>
<gene>
    <name evidence="1" type="ORF">CLUMA_CG008385</name>
</gene>
<keyword evidence="2" id="KW-1185">Reference proteome</keyword>
<accession>A0A1J1I3M2</accession>
<sequence length="65" mass="7645">MQKRTKNQQHQNMQGTDYENIMTCDVGELRDMTAKLTVVIDIHRKLQDNYLTISKLLPDNFLFST</sequence>
<protein>
    <submittedName>
        <fullName evidence="1">CLUMA_CG008385, isoform A</fullName>
    </submittedName>
</protein>
<organism evidence="1 2">
    <name type="scientific">Clunio marinus</name>
    <dbReference type="NCBI Taxonomy" id="568069"/>
    <lineage>
        <taxon>Eukaryota</taxon>
        <taxon>Metazoa</taxon>
        <taxon>Ecdysozoa</taxon>
        <taxon>Arthropoda</taxon>
        <taxon>Hexapoda</taxon>
        <taxon>Insecta</taxon>
        <taxon>Pterygota</taxon>
        <taxon>Neoptera</taxon>
        <taxon>Endopterygota</taxon>
        <taxon>Diptera</taxon>
        <taxon>Nematocera</taxon>
        <taxon>Chironomoidea</taxon>
        <taxon>Chironomidae</taxon>
        <taxon>Clunio</taxon>
    </lineage>
</organism>
<reference evidence="1 2" key="1">
    <citation type="submission" date="2015-04" db="EMBL/GenBank/DDBJ databases">
        <authorList>
            <person name="Syromyatnikov M.Y."/>
            <person name="Popov V.N."/>
        </authorList>
    </citation>
    <scope>NUCLEOTIDE SEQUENCE [LARGE SCALE GENOMIC DNA]</scope>
</reference>
<evidence type="ECO:0000313" key="1">
    <source>
        <dbReference type="EMBL" id="CRK94893.1"/>
    </source>
</evidence>
<dbReference type="Proteomes" id="UP000183832">
    <property type="component" value="Unassembled WGS sequence"/>
</dbReference>
<proteinExistence type="predicted"/>
<dbReference type="AlphaFoldDB" id="A0A1J1I3M2"/>